<feature type="DNA-binding region" description="H-T-H motif" evidence="4">
    <location>
        <begin position="11"/>
        <end position="30"/>
    </location>
</feature>
<reference evidence="6" key="1">
    <citation type="submission" date="2021-07" db="EMBL/GenBank/DDBJ databases">
        <title>Candidatus Kaistella beijingensis sp. nov. isolated from a municipal wastewater treatment plant is involved in sludge foaming.</title>
        <authorList>
            <person name="Song Y."/>
            <person name="Liu S.-J."/>
        </authorList>
    </citation>
    <scope>NUCLEOTIDE SEQUENCE</scope>
    <source>
        <strain evidence="6">DSM 43998</strain>
    </source>
</reference>
<dbReference type="EMBL" id="CP079105">
    <property type="protein sequence ID" value="QXQ15671.1"/>
    <property type="molecule type" value="Genomic_DNA"/>
</dbReference>
<keyword evidence="7" id="KW-1185">Reference proteome</keyword>
<evidence type="ECO:0000256" key="2">
    <source>
        <dbReference type="ARBA" id="ARBA00023125"/>
    </source>
</evidence>
<dbReference type="PANTHER" id="PTHR30055">
    <property type="entry name" value="HTH-TYPE TRANSCRIPTIONAL REGULATOR RUTR"/>
    <property type="match status" value="1"/>
</dbReference>
<organism evidence="6 7">
    <name type="scientific">Skermania pinensis</name>
    <dbReference type="NCBI Taxonomy" id="39122"/>
    <lineage>
        <taxon>Bacteria</taxon>
        <taxon>Bacillati</taxon>
        <taxon>Actinomycetota</taxon>
        <taxon>Actinomycetes</taxon>
        <taxon>Mycobacteriales</taxon>
        <taxon>Gordoniaceae</taxon>
        <taxon>Skermania</taxon>
    </lineage>
</organism>
<dbReference type="SUPFAM" id="SSF46689">
    <property type="entry name" value="Homeodomain-like"/>
    <property type="match status" value="1"/>
</dbReference>
<evidence type="ECO:0000256" key="4">
    <source>
        <dbReference type="PROSITE-ProRule" id="PRU00335"/>
    </source>
</evidence>
<proteinExistence type="predicted"/>
<sequence>MLSIGGLERISVEEIAAKAGISKGLLFHYFTSKQGYHLEIVRQAAQDLLDAIDPKPGLPPIDMLRDSIERYVDYVVANREAYVSQLRGPASADPEFVEIFEANRSEIVRRILTQVPLGVDEATRPTVHLAVRGWIAFIEETTIAWLRTQPISRADLVELNVRALPAVALTSEMAVTLE</sequence>
<dbReference type="Proteomes" id="UP000887023">
    <property type="component" value="Chromosome"/>
</dbReference>
<dbReference type="Pfam" id="PF21943">
    <property type="entry name" value="TetR_C_46"/>
    <property type="match status" value="1"/>
</dbReference>
<evidence type="ECO:0000313" key="7">
    <source>
        <dbReference type="Proteomes" id="UP000887023"/>
    </source>
</evidence>
<dbReference type="InterPro" id="IPR054129">
    <property type="entry name" value="DesT_TetR_C"/>
</dbReference>
<evidence type="ECO:0000256" key="1">
    <source>
        <dbReference type="ARBA" id="ARBA00023015"/>
    </source>
</evidence>
<dbReference type="InterPro" id="IPR001647">
    <property type="entry name" value="HTH_TetR"/>
</dbReference>
<evidence type="ECO:0000313" key="6">
    <source>
        <dbReference type="EMBL" id="QXQ15671.1"/>
    </source>
</evidence>
<feature type="domain" description="HTH tetR-type" evidence="5">
    <location>
        <begin position="1"/>
        <end position="48"/>
    </location>
</feature>
<keyword evidence="3" id="KW-0804">Transcription</keyword>
<dbReference type="InterPro" id="IPR009057">
    <property type="entry name" value="Homeodomain-like_sf"/>
</dbReference>
<keyword evidence="2 4" id="KW-0238">DNA-binding</keyword>
<dbReference type="PROSITE" id="PS50977">
    <property type="entry name" value="HTH_TETR_2"/>
    <property type="match status" value="1"/>
</dbReference>
<dbReference type="Gene3D" id="1.10.357.10">
    <property type="entry name" value="Tetracycline Repressor, domain 2"/>
    <property type="match status" value="1"/>
</dbReference>
<name>A0ABX8SE06_9ACTN</name>
<dbReference type="PANTHER" id="PTHR30055:SF174">
    <property type="entry name" value="TRANSCRIPTIONAL REGULATORY PROTEIN (PROBABLY TETR-FAMILY)-RELATED"/>
    <property type="match status" value="1"/>
</dbReference>
<dbReference type="InterPro" id="IPR050109">
    <property type="entry name" value="HTH-type_TetR-like_transc_reg"/>
</dbReference>
<evidence type="ECO:0000259" key="5">
    <source>
        <dbReference type="PROSITE" id="PS50977"/>
    </source>
</evidence>
<evidence type="ECO:0000256" key="3">
    <source>
        <dbReference type="ARBA" id="ARBA00023163"/>
    </source>
</evidence>
<gene>
    <name evidence="6" type="ORF">KV203_04460</name>
</gene>
<accession>A0ABX8SE06</accession>
<keyword evidence="1" id="KW-0805">Transcription regulation</keyword>
<dbReference type="Pfam" id="PF00440">
    <property type="entry name" value="TetR_N"/>
    <property type="match status" value="1"/>
</dbReference>
<protein>
    <submittedName>
        <fullName evidence="6">TetR/AcrR family transcriptional regulator</fullName>
    </submittedName>
</protein>